<dbReference type="Pfam" id="PF07727">
    <property type="entry name" value="RVT_2"/>
    <property type="match status" value="1"/>
</dbReference>
<proteinExistence type="predicted"/>
<reference evidence="2" key="1">
    <citation type="submission" date="2018-02" db="EMBL/GenBank/DDBJ databases">
        <authorList>
            <person name="Cohen D.B."/>
            <person name="Kent A.D."/>
        </authorList>
    </citation>
    <scope>NUCLEOTIDE SEQUENCE</scope>
</reference>
<evidence type="ECO:0000259" key="1">
    <source>
        <dbReference type="Pfam" id="PF07727"/>
    </source>
</evidence>
<dbReference type="InterPro" id="IPR013103">
    <property type="entry name" value="RVT_2"/>
</dbReference>
<dbReference type="EMBL" id="OIVN01001124">
    <property type="protein sequence ID" value="SPC90148.1"/>
    <property type="molecule type" value="Genomic_DNA"/>
</dbReference>
<evidence type="ECO:0000313" key="2">
    <source>
        <dbReference type="EMBL" id="SPC90148.1"/>
    </source>
</evidence>
<accession>A0A2N9FSE2</accession>
<gene>
    <name evidence="2" type="ORF">FSB_LOCUS18030</name>
</gene>
<organism evidence="2">
    <name type="scientific">Fagus sylvatica</name>
    <name type="common">Beechnut</name>
    <dbReference type="NCBI Taxonomy" id="28930"/>
    <lineage>
        <taxon>Eukaryota</taxon>
        <taxon>Viridiplantae</taxon>
        <taxon>Streptophyta</taxon>
        <taxon>Embryophyta</taxon>
        <taxon>Tracheophyta</taxon>
        <taxon>Spermatophyta</taxon>
        <taxon>Magnoliopsida</taxon>
        <taxon>eudicotyledons</taxon>
        <taxon>Gunneridae</taxon>
        <taxon>Pentapetalae</taxon>
        <taxon>rosids</taxon>
        <taxon>fabids</taxon>
        <taxon>Fagales</taxon>
        <taxon>Fagaceae</taxon>
        <taxon>Fagus</taxon>
    </lineage>
</organism>
<dbReference type="AlphaFoldDB" id="A0A2N9FSE2"/>
<feature type="domain" description="Reverse transcriptase Ty1/copia-type" evidence="1">
    <location>
        <begin position="42"/>
        <end position="113"/>
    </location>
</feature>
<name>A0A2N9FSE2_FAGSY</name>
<sequence length="113" mass="13548">MFFYAMLRMWMRPDSFNEALHSPNRDEWMTAMQQEMSSMEKNNVWEYKVCLMAKGYAQREGIDYEDIFSLVVRFSIICLILSIVAKHDLELFQMDVKTTFLNGELDEEIWLNQ</sequence>
<protein>
    <recommendedName>
        <fullName evidence="1">Reverse transcriptase Ty1/copia-type domain-containing protein</fullName>
    </recommendedName>
</protein>